<feature type="transmembrane region" description="Helical" evidence="5">
    <location>
        <begin position="142"/>
        <end position="167"/>
    </location>
</feature>
<dbReference type="Proteomes" id="UP000000321">
    <property type="component" value="Unassembled WGS sequence"/>
</dbReference>
<feature type="domain" description="RDD" evidence="6">
    <location>
        <begin position="58"/>
        <end position="179"/>
    </location>
</feature>
<evidence type="ECO:0000256" key="1">
    <source>
        <dbReference type="ARBA" id="ARBA00004141"/>
    </source>
</evidence>
<proteinExistence type="predicted"/>
<feature type="transmembrane region" description="Helical" evidence="5">
    <location>
        <begin position="94"/>
        <end position="114"/>
    </location>
</feature>
<accession>Q1YIA6</accession>
<comment type="subcellular location">
    <subcellularLocation>
        <location evidence="1">Membrane</location>
        <topology evidence="1">Multi-pass membrane protein</topology>
    </subcellularLocation>
</comment>
<sequence length="187" mass="20090">MAAVTAAPALHAAVIVTIWRTTGNCDEGQPVYDDTMTRTAEARATDLDAPRLYDGVRTRRMMSFVVDYALVLLLSVPAAILVFILGIVSFGLAWGLYAILLPVIAIVYIAFTMGGAKQATPGMRVAGLRVARLDGAGVDPTLAVLHGVLFWASVSVLTPFVLLVALFTRRKQLLHDLLLGTAVVRDR</sequence>
<evidence type="ECO:0000256" key="5">
    <source>
        <dbReference type="SAM" id="Phobius"/>
    </source>
</evidence>
<keyword evidence="4 5" id="KW-0472">Membrane</keyword>
<dbReference type="Pfam" id="PF06271">
    <property type="entry name" value="RDD"/>
    <property type="match status" value="1"/>
</dbReference>
<keyword evidence="3 5" id="KW-1133">Transmembrane helix</keyword>
<dbReference type="EMBL" id="AAPJ01000003">
    <property type="protein sequence ID" value="EAS50211.1"/>
    <property type="molecule type" value="Genomic_DNA"/>
</dbReference>
<protein>
    <recommendedName>
        <fullName evidence="6">RDD domain-containing protein</fullName>
    </recommendedName>
</protein>
<feature type="transmembrane region" description="Helical" evidence="5">
    <location>
        <begin position="65"/>
        <end position="88"/>
    </location>
</feature>
<evidence type="ECO:0000259" key="6">
    <source>
        <dbReference type="Pfam" id="PF06271"/>
    </source>
</evidence>
<evidence type="ECO:0000256" key="2">
    <source>
        <dbReference type="ARBA" id="ARBA00022692"/>
    </source>
</evidence>
<comment type="caution">
    <text evidence="7">The sequence shown here is derived from an EMBL/GenBank/DDBJ whole genome shotgun (WGS) entry which is preliminary data.</text>
</comment>
<dbReference type="AlphaFoldDB" id="Q1YIA6"/>
<dbReference type="GO" id="GO:0016020">
    <property type="term" value="C:membrane"/>
    <property type="evidence" value="ECO:0007669"/>
    <property type="project" value="UniProtKB-SubCell"/>
</dbReference>
<name>Q1YIA6_AURMS</name>
<evidence type="ECO:0000313" key="7">
    <source>
        <dbReference type="EMBL" id="EAS50211.1"/>
    </source>
</evidence>
<dbReference type="InterPro" id="IPR010432">
    <property type="entry name" value="RDD"/>
</dbReference>
<evidence type="ECO:0000313" key="8">
    <source>
        <dbReference type="Proteomes" id="UP000000321"/>
    </source>
</evidence>
<dbReference type="HOGENOM" id="CLU_116272_1_0_5"/>
<evidence type="ECO:0000256" key="4">
    <source>
        <dbReference type="ARBA" id="ARBA00023136"/>
    </source>
</evidence>
<keyword evidence="8" id="KW-1185">Reference proteome</keyword>
<reference evidence="7 8" key="1">
    <citation type="journal article" date="2008" name="Appl. Environ. Microbiol.">
        <title>Genomic insights into Mn(II) oxidation by the marine alphaproteobacterium Aurantimonas sp. strain SI85-9A1.</title>
        <authorList>
            <person name="Dick G.J."/>
            <person name="Podell S."/>
            <person name="Johnson H.A."/>
            <person name="Rivera-Espinoza Y."/>
            <person name="Bernier-Latmani R."/>
            <person name="McCarthy J.K."/>
            <person name="Torpey J.W."/>
            <person name="Clement B.G."/>
            <person name="Gaasterland T."/>
            <person name="Tebo B.M."/>
        </authorList>
    </citation>
    <scope>NUCLEOTIDE SEQUENCE [LARGE SCALE GENOMIC DNA]</scope>
    <source>
        <strain evidence="7 8">SI85-9A1</strain>
    </source>
</reference>
<gene>
    <name evidence="7" type="ORF">SI859A1_01574</name>
</gene>
<dbReference type="BioCyc" id="AURANTIMONAS:SI859A1_01574-MONOMER"/>
<evidence type="ECO:0000256" key="3">
    <source>
        <dbReference type="ARBA" id="ARBA00022989"/>
    </source>
</evidence>
<organism evidence="7 8">
    <name type="scientific">Aurantimonas manganoxydans (strain ATCC BAA-1229 / DSM 21871 / SI85-9A1)</name>
    <dbReference type="NCBI Taxonomy" id="287752"/>
    <lineage>
        <taxon>Bacteria</taxon>
        <taxon>Pseudomonadati</taxon>
        <taxon>Pseudomonadota</taxon>
        <taxon>Alphaproteobacteria</taxon>
        <taxon>Hyphomicrobiales</taxon>
        <taxon>Aurantimonadaceae</taxon>
        <taxon>Aurantimonas</taxon>
    </lineage>
</organism>
<keyword evidence="2 5" id="KW-0812">Transmembrane</keyword>